<evidence type="ECO:0000313" key="2">
    <source>
        <dbReference type="EMBL" id="KAK3344672.1"/>
    </source>
</evidence>
<comment type="caution">
    <text evidence="2">The sequence shown here is derived from an EMBL/GenBank/DDBJ whole genome shotgun (WGS) entry which is preliminary data.</text>
</comment>
<dbReference type="Proteomes" id="UP001278500">
    <property type="component" value="Unassembled WGS sequence"/>
</dbReference>
<evidence type="ECO:0000313" key="3">
    <source>
        <dbReference type="Proteomes" id="UP001278500"/>
    </source>
</evidence>
<protein>
    <submittedName>
        <fullName evidence="2">Uncharacterized protein</fullName>
    </submittedName>
</protein>
<name>A0AAE0JE51_9PEZI</name>
<evidence type="ECO:0000256" key="1">
    <source>
        <dbReference type="SAM" id="MobiDB-lite"/>
    </source>
</evidence>
<feature type="region of interest" description="Disordered" evidence="1">
    <location>
        <begin position="78"/>
        <end position="116"/>
    </location>
</feature>
<organism evidence="2 3">
    <name type="scientific">Neurospora tetraspora</name>
    <dbReference type="NCBI Taxonomy" id="94610"/>
    <lineage>
        <taxon>Eukaryota</taxon>
        <taxon>Fungi</taxon>
        <taxon>Dikarya</taxon>
        <taxon>Ascomycota</taxon>
        <taxon>Pezizomycotina</taxon>
        <taxon>Sordariomycetes</taxon>
        <taxon>Sordariomycetidae</taxon>
        <taxon>Sordariales</taxon>
        <taxon>Sordariaceae</taxon>
        <taxon>Neurospora</taxon>
    </lineage>
</organism>
<keyword evidence="3" id="KW-1185">Reference proteome</keyword>
<feature type="compositionally biased region" description="Low complexity" evidence="1">
    <location>
        <begin position="103"/>
        <end position="116"/>
    </location>
</feature>
<dbReference type="AlphaFoldDB" id="A0AAE0JE51"/>
<reference evidence="2" key="2">
    <citation type="submission" date="2023-06" db="EMBL/GenBank/DDBJ databases">
        <authorList>
            <consortium name="Lawrence Berkeley National Laboratory"/>
            <person name="Haridas S."/>
            <person name="Hensen N."/>
            <person name="Bonometti L."/>
            <person name="Westerberg I."/>
            <person name="Brannstrom I.O."/>
            <person name="Guillou S."/>
            <person name="Cros-Aarteil S."/>
            <person name="Calhoun S."/>
            <person name="Kuo A."/>
            <person name="Mondo S."/>
            <person name="Pangilinan J."/>
            <person name="Riley R."/>
            <person name="Labutti K."/>
            <person name="Andreopoulos B."/>
            <person name="Lipzen A."/>
            <person name="Chen C."/>
            <person name="Yanf M."/>
            <person name="Daum C."/>
            <person name="Ng V."/>
            <person name="Clum A."/>
            <person name="Steindorff A."/>
            <person name="Ohm R."/>
            <person name="Martin F."/>
            <person name="Silar P."/>
            <person name="Natvig D."/>
            <person name="Lalanne C."/>
            <person name="Gautier V."/>
            <person name="Ament-Velasquez S.L."/>
            <person name="Kruys A."/>
            <person name="Hutchinson M.I."/>
            <person name="Powell A.J."/>
            <person name="Barry K."/>
            <person name="Miller A.N."/>
            <person name="Grigoriev I.V."/>
            <person name="Debuchy R."/>
            <person name="Gladieux P."/>
            <person name="Thoren M.H."/>
            <person name="Johannesson H."/>
        </authorList>
    </citation>
    <scope>NUCLEOTIDE SEQUENCE</scope>
    <source>
        <strain evidence="2">CBS 560.94</strain>
    </source>
</reference>
<gene>
    <name evidence="2" type="ORF">B0H65DRAFT_182359</name>
</gene>
<reference evidence="2" key="1">
    <citation type="journal article" date="2023" name="Mol. Phylogenet. Evol.">
        <title>Genome-scale phylogeny and comparative genomics of the fungal order Sordariales.</title>
        <authorList>
            <person name="Hensen N."/>
            <person name="Bonometti L."/>
            <person name="Westerberg I."/>
            <person name="Brannstrom I.O."/>
            <person name="Guillou S."/>
            <person name="Cros-Aarteil S."/>
            <person name="Calhoun S."/>
            <person name="Haridas S."/>
            <person name="Kuo A."/>
            <person name="Mondo S."/>
            <person name="Pangilinan J."/>
            <person name="Riley R."/>
            <person name="LaButti K."/>
            <person name="Andreopoulos B."/>
            <person name="Lipzen A."/>
            <person name="Chen C."/>
            <person name="Yan M."/>
            <person name="Daum C."/>
            <person name="Ng V."/>
            <person name="Clum A."/>
            <person name="Steindorff A."/>
            <person name="Ohm R.A."/>
            <person name="Martin F."/>
            <person name="Silar P."/>
            <person name="Natvig D.O."/>
            <person name="Lalanne C."/>
            <person name="Gautier V."/>
            <person name="Ament-Velasquez S.L."/>
            <person name="Kruys A."/>
            <person name="Hutchinson M.I."/>
            <person name="Powell A.J."/>
            <person name="Barry K."/>
            <person name="Miller A.N."/>
            <person name="Grigoriev I.V."/>
            <person name="Debuchy R."/>
            <person name="Gladieux P."/>
            <person name="Hiltunen Thoren M."/>
            <person name="Johannesson H."/>
        </authorList>
    </citation>
    <scope>NUCLEOTIDE SEQUENCE</scope>
    <source>
        <strain evidence="2">CBS 560.94</strain>
    </source>
</reference>
<feature type="compositionally biased region" description="Polar residues" evidence="1">
    <location>
        <begin position="81"/>
        <end position="102"/>
    </location>
</feature>
<dbReference type="EMBL" id="JAUEPP010000004">
    <property type="protein sequence ID" value="KAK3344672.1"/>
    <property type="molecule type" value="Genomic_DNA"/>
</dbReference>
<sequence>MFDTFHVPLSRLLVLFQPTPKTNINTRYETPERKPTSQNRFDMGIFCRLRPRRHRHLPREQTMPAPLPLYEDDALDKQHHNLSTPNSDPQEPKQQPRSGTVLSSTSPSPSTPSSISTATLNARFATCLDQLDQLFGRHSSPPTRRPPSRLPTSETAPPPPYAPLSSYTDLPLPSYSELQDLGRVVFPPRPTPREPPPSFEAAEIQEHEEDHGTEPFLWPGCEYCRVYALWVCYWRGVGEVRG</sequence>
<dbReference type="GeneID" id="87858678"/>
<accession>A0AAE0JE51</accession>
<dbReference type="RefSeq" id="XP_062681285.1">
    <property type="nucleotide sequence ID" value="XM_062821524.1"/>
</dbReference>
<feature type="region of interest" description="Disordered" evidence="1">
    <location>
        <begin position="135"/>
        <end position="173"/>
    </location>
</feature>
<proteinExistence type="predicted"/>